<accession>A0ABZ2RP63</accession>
<dbReference type="RefSeq" id="WP_338822348.1">
    <property type="nucleotide sequence ID" value="NZ_CP148067.1"/>
</dbReference>
<dbReference type="SUPFAM" id="SSF52833">
    <property type="entry name" value="Thioredoxin-like"/>
    <property type="match status" value="1"/>
</dbReference>
<protein>
    <submittedName>
        <fullName evidence="1">Thioredoxin</fullName>
    </submittedName>
</protein>
<organism evidence="1 2">
    <name type="scientific">Mycoplasmopsis felifaucium</name>
    <dbReference type="NCBI Taxonomy" id="35768"/>
    <lineage>
        <taxon>Bacteria</taxon>
        <taxon>Bacillati</taxon>
        <taxon>Mycoplasmatota</taxon>
        <taxon>Mycoplasmoidales</taxon>
        <taxon>Metamycoplasmataceae</taxon>
        <taxon>Mycoplasmopsis</taxon>
    </lineage>
</organism>
<evidence type="ECO:0000313" key="2">
    <source>
        <dbReference type="Proteomes" id="UP001477443"/>
    </source>
</evidence>
<keyword evidence="2" id="KW-1185">Reference proteome</keyword>
<dbReference type="Proteomes" id="UP001477443">
    <property type="component" value="Chromosome"/>
</dbReference>
<name>A0ABZ2RP63_9BACT</name>
<dbReference type="InterPro" id="IPR036249">
    <property type="entry name" value="Thioredoxin-like_sf"/>
</dbReference>
<dbReference type="EMBL" id="CP148067">
    <property type="protein sequence ID" value="WXL28801.1"/>
    <property type="molecule type" value="Genomic_DNA"/>
</dbReference>
<reference evidence="1" key="1">
    <citation type="submission" date="2024-03" db="EMBL/GenBank/DDBJ databases">
        <title>Complete genome sequence of Mycoplasma felifaucium Z921 isolated from the trachea of a cheetah.</title>
        <authorList>
            <person name="Spergser J."/>
        </authorList>
    </citation>
    <scope>NUCLEOTIDE SEQUENCE [LARGE SCALE GENOMIC DNA]</scope>
    <source>
        <strain evidence="1">Z921</strain>
    </source>
</reference>
<gene>
    <name evidence="1" type="ORF">WG617_02070</name>
</gene>
<dbReference type="Gene3D" id="3.40.30.10">
    <property type="entry name" value="Glutaredoxin"/>
    <property type="match status" value="1"/>
</dbReference>
<evidence type="ECO:0000313" key="1">
    <source>
        <dbReference type="EMBL" id="WXL28801.1"/>
    </source>
</evidence>
<proteinExistence type="predicted"/>
<sequence>MKLLPWKDVERFIKHSENNKDVFFVFFTVENNQICKIMKRIMYSVENKYKDRQDILFYEVNAIESGLYMQPGTEYQLLEVPTFCVIQNKKIKYLGHNFYPEEILVDWIDEVCE</sequence>